<protein>
    <recommendedName>
        <fullName evidence="3">Transposable element P transposase</fullName>
    </recommendedName>
</protein>
<keyword evidence="2" id="KW-1185">Reference proteome</keyword>
<organism evidence="1 2">
    <name type="scientific">Dryococelus australis</name>
    <dbReference type="NCBI Taxonomy" id="614101"/>
    <lineage>
        <taxon>Eukaryota</taxon>
        <taxon>Metazoa</taxon>
        <taxon>Ecdysozoa</taxon>
        <taxon>Arthropoda</taxon>
        <taxon>Hexapoda</taxon>
        <taxon>Insecta</taxon>
        <taxon>Pterygota</taxon>
        <taxon>Neoptera</taxon>
        <taxon>Polyneoptera</taxon>
        <taxon>Phasmatodea</taxon>
        <taxon>Verophasmatodea</taxon>
        <taxon>Anareolatae</taxon>
        <taxon>Phasmatidae</taxon>
        <taxon>Eurycanthinae</taxon>
        <taxon>Dryococelus</taxon>
    </lineage>
</organism>
<feature type="non-terminal residue" evidence="1">
    <location>
        <position position="88"/>
    </location>
</feature>
<evidence type="ECO:0000313" key="1">
    <source>
        <dbReference type="EMBL" id="KAJ8884303.1"/>
    </source>
</evidence>
<name>A0ABQ9HK33_9NEOP</name>
<sequence>MDGSNIGLRKELNISSSNTTINPMWVFADMPHAIKLLRNNFLDYGIQLPCGTVVRKDHVQAIIEKIELKLSPKRTPLHIQLKDSTRQK</sequence>
<evidence type="ECO:0008006" key="3">
    <source>
        <dbReference type="Google" id="ProtNLM"/>
    </source>
</evidence>
<accession>A0ABQ9HK33</accession>
<gene>
    <name evidence="1" type="ORF">PR048_016160</name>
</gene>
<reference evidence="1 2" key="1">
    <citation type="submission" date="2023-02" db="EMBL/GenBank/DDBJ databases">
        <title>LHISI_Scaffold_Assembly.</title>
        <authorList>
            <person name="Stuart O.P."/>
            <person name="Cleave R."/>
            <person name="Magrath M.J.L."/>
            <person name="Mikheyev A.S."/>
        </authorList>
    </citation>
    <scope>NUCLEOTIDE SEQUENCE [LARGE SCALE GENOMIC DNA]</scope>
    <source>
        <strain evidence="1">Daus_M_001</strain>
        <tissue evidence="1">Leg muscle</tissue>
    </source>
</reference>
<dbReference type="EMBL" id="JARBHB010000005">
    <property type="protein sequence ID" value="KAJ8884303.1"/>
    <property type="molecule type" value="Genomic_DNA"/>
</dbReference>
<dbReference type="Proteomes" id="UP001159363">
    <property type="component" value="Chromosome 4"/>
</dbReference>
<evidence type="ECO:0000313" key="2">
    <source>
        <dbReference type="Proteomes" id="UP001159363"/>
    </source>
</evidence>
<proteinExistence type="predicted"/>
<comment type="caution">
    <text evidence="1">The sequence shown here is derived from an EMBL/GenBank/DDBJ whole genome shotgun (WGS) entry which is preliminary data.</text>
</comment>